<evidence type="ECO:0000313" key="2">
    <source>
        <dbReference type="EMBL" id="OXE47580.1"/>
    </source>
</evidence>
<keyword evidence="1" id="KW-1133">Transmembrane helix</keyword>
<comment type="caution">
    <text evidence="2">The sequence shown here is derived from an EMBL/GenBank/DDBJ whole genome shotgun (WGS) entry which is preliminary data.</text>
</comment>
<keyword evidence="1" id="KW-0472">Membrane</keyword>
<organism evidence="2 3">
    <name type="scientific">Turicimonas muris</name>
    <dbReference type="NCBI Taxonomy" id="1796652"/>
    <lineage>
        <taxon>Bacteria</taxon>
        <taxon>Pseudomonadati</taxon>
        <taxon>Pseudomonadota</taxon>
        <taxon>Betaproteobacteria</taxon>
        <taxon>Burkholderiales</taxon>
        <taxon>Sutterellaceae</taxon>
        <taxon>Turicimonas</taxon>
    </lineage>
</organism>
<feature type="transmembrane region" description="Helical" evidence="1">
    <location>
        <begin position="141"/>
        <end position="159"/>
    </location>
</feature>
<reference evidence="3" key="1">
    <citation type="submission" date="2017-05" db="EMBL/GenBank/DDBJ databases">
        <title>Improved OligoMM genomes.</title>
        <authorList>
            <person name="Garzetti D."/>
        </authorList>
    </citation>
    <scope>NUCLEOTIDE SEQUENCE [LARGE SCALE GENOMIC DNA]</scope>
    <source>
        <strain evidence="3">YL45</strain>
    </source>
</reference>
<dbReference type="GeneID" id="78362596"/>
<accession>A0A227KJQ5</accession>
<evidence type="ECO:0008006" key="4">
    <source>
        <dbReference type="Google" id="ProtNLM"/>
    </source>
</evidence>
<feature type="transmembrane region" description="Helical" evidence="1">
    <location>
        <begin position="213"/>
        <end position="232"/>
    </location>
</feature>
<keyword evidence="3" id="KW-1185">Reference proteome</keyword>
<dbReference type="Proteomes" id="UP000214610">
    <property type="component" value="Unassembled WGS sequence"/>
</dbReference>
<feature type="transmembrane region" description="Helical" evidence="1">
    <location>
        <begin position="6"/>
        <end position="25"/>
    </location>
</feature>
<feature type="transmembrane region" description="Helical" evidence="1">
    <location>
        <begin position="171"/>
        <end position="193"/>
    </location>
</feature>
<keyword evidence="1" id="KW-0812">Transmembrane</keyword>
<sequence>MVGDWTLSIFAALLCVGAGLFAALAASEFSDFTERTLKICAALGFVCLSLGGFAAISNLGRPSMILGVFGNPKSWLFWEMIGVTGALAASLIYLICLYREADQTRTRAFSLISALFSLIAVFALGANMVMSWRPVLNSYTLMLPFIGLYWSAASLCFLVEREFEDAEKAKAKISSAAAACVTGLGYAAYTGYLLSDPETLEGAREILSGSLSLNFWIGCALCGVVLPLAGAFTRKAKMLLTAVGLAGIFIAVFVWQNLLLDIGQAAWHFFKP</sequence>
<feature type="transmembrane region" description="Helical" evidence="1">
    <location>
        <begin position="239"/>
        <end position="258"/>
    </location>
</feature>
<dbReference type="EMBL" id="NHMP01000004">
    <property type="protein sequence ID" value="OXE47580.1"/>
    <property type="molecule type" value="Genomic_DNA"/>
</dbReference>
<dbReference type="RefSeq" id="WP_066594953.1">
    <property type="nucleotide sequence ID" value="NZ_CAMQZD010000007.1"/>
</dbReference>
<dbReference type="AlphaFoldDB" id="A0A227KJQ5"/>
<feature type="transmembrane region" description="Helical" evidence="1">
    <location>
        <begin position="108"/>
        <end position="129"/>
    </location>
</feature>
<proteinExistence type="predicted"/>
<evidence type="ECO:0000256" key="1">
    <source>
        <dbReference type="SAM" id="Phobius"/>
    </source>
</evidence>
<feature type="transmembrane region" description="Helical" evidence="1">
    <location>
        <begin position="37"/>
        <end position="56"/>
    </location>
</feature>
<gene>
    <name evidence="2" type="ORF">ADH67_07230</name>
</gene>
<evidence type="ECO:0000313" key="3">
    <source>
        <dbReference type="Proteomes" id="UP000214610"/>
    </source>
</evidence>
<protein>
    <recommendedName>
        <fullName evidence="4">DMSO reductase</fullName>
    </recommendedName>
</protein>
<name>A0A227KJQ5_9BURK</name>
<feature type="transmembrane region" description="Helical" evidence="1">
    <location>
        <begin position="76"/>
        <end position="96"/>
    </location>
</feature>